<proteinExistence type="predicted"/>
<dbReference type="RefSeq" id="WP_044219599.1">
    <property type="nucleotide sequence ID" value="NZ_JRYR02000001.1"/>
</dbReference>
<keyword evidence="3" id="KW-1185">Reference proteome</keyword>
<dbReference type="EMBL" id="JRYR02000001">
    <property type="protein sequence ID" value="OHX67807.1"/>
    <property type="molecule type" value="Genomic_DNA"/>
</dbReference>
<evidence type="ECO:0008006" key="4">
    <source>
        <dbReference type="Google" id="ProtNLM"/>
    </source>
</evidence>
<protein>
    <recommendedName>
        <fullName evidence="4">Transporter</fullName>
    </recommendedName>
</protein>
<name>A0A1S1Z3K4_FLAPC</name>
<dbReference type="AlphaFoldDB" id="A0A1S1Z3K4"/>
<gene>
    <name evidence="2" type="ORF">NH26_16410</name>
</gene>
<dbReference type="STRING" id="915059.NH26_16410"/>
<evidence type="ECO:0000313" key="3">
    <source>
        <dbReference type="Proteomes" id="UP000179797"/>
    </source>
</evidence>
<evidence type="ECO:0000313" key="2">
    <source>
        <dbReference type="EMBL" id="OHX67807.1"/>
    </source>
</evidence>
<feature type="chain" id="PRO_5010276776" description="Transporter" evidence="1">
    <location>
        <begin position="27"/>
        <end position="308"/>
    </location>
</feature>
<accession>A0A1S1Z3K4</accession>
<comment type="caution">
    <text evidence="2">The sequence shown here is derived from an EMBL/GenBank/DDBJ whole genome shotgun (WGS) entry which is preliminary data.</text>
</comment>
<organism evidence="2 3">
    <name type="scientific">Flammeovirga pacifica</name>
    <dbReference type="NCBI Taxonomy" id="915059"/>
    <lineage>
        <taxon>Bacteria</taxon>
        <taxon>Pseudomonadati</taxon>
        <taxon>Bacteroidota</taxon>
        <taxon>Cytophagia</taxon>
        <taxon>Cytophagales</taxon>
        <taxon>Flammeovirgaceae</taxon>
        <taxon>Flammeovirga</taxon>
    </lineage>
</organism>
<feature type="signal peptide" evidence="1">
    <location>
        <begin position="1"/>
        <end position="26"/>
    </location>
</feature>
<dbReference type="OrthoDB" id="1119914at2"/>
<dbReference type="Proteomes" id="UP000179797">
    <property type="component" value="Unassembled WGS sequence"/>
</dbReference>
<keyword evidence="1" id="KW-0732">Signal</keyword>
<sequence>MKIFYLERYSLLILFSLLLSTQIVQAQGCSDAGVCSIGPMTHNNAMGDDVSNGEFRLKPTYSLGEKQTHIIGLQMEADYNINQAVYFQFVMPYIVSTGELGTAAGLGDITLSVSVPVFKSDKVSATLFGGAKIPLQDGNLMDNGLALPMAYQPSLGTFDALGGIAVNVNKFLFSVGYQHPLTQNSSTYVQTDPSPDAKFKTTNGYERMPDLAIRAEYKKPSADKWSWKTGLLGIYHIGEDTYINPETDERKNIENSSGLTLNITGGISRTFDKYTLGSDLGFPVMAREARPDGLTRTVALSVWIGWKF</sequence>
<evidence type="ECO:0000256" key="1">
    <source>
        <dbReference type="SAM" id="SignalP"/>
    </source>
</evidence>
<reference evidence="2 3" key="1">
    <citation type="journal article" date="2012" name="Int. J. Syst. Evol. Microbiol.">
        <title>Flammeovirga pacifica sp. nov., isolated from deep-sea sediment.</title>
        <authorList>
            <person name="Xu H."/>
            <person name="Fu Y."/>
            <person name="Yang N."/>
            <person name="Ding Z."/>
            <person name="Lai Q."/>
            <person name="Zeng R."/>
        </authorList>
    </citation>
    <scope>NUCLEOTIDE SEQUENCE [LARGE SCALE GENOMIC DNA]</scope>
    <source>
        <strain evidence="3">DSM 24597 / LMG 26175 / WPAGA1</strain>
    </source>
</reference>